<dbReference type="Pfam" id="PF16460">
    <property type="entry name" value="Phage_TTP_11"/>
    <property type="match status" value="1"/>
</dbReference>
<dbReference type="AlphaFoldDB" id="B0N8J0"/>
<dbReference type="Proteomes" id="UP000005798">
    <property type="component" value="Unassembled WGS sequence"/>
</dbReference>
<accession>B0N8J0</accession>
<dbReference type="EMBL" id="ABFX02000008">
    <property type="protein sequence ID" value="EDS18128.1"/>
    <property type="molecule type" value="Genomic_DNA"/>
</dbReference>
<gene>
    <name evidence="1" type="ORF">CLORAM_02924</name>
</gene>
<evidence type="ECO:0000313" key="1">
    <source>
        <dbReference type="EMBL" id="EDS18128.1"/>
    </source>
</evidence>
<proteinExistence type="predicted"/>
<dbReference type="eggNOG" id="ENOG5031TAW">
    <property type="taxonomic scope" value="Bacteria"/>
</dbReference>
<dbReference type="Gene3D" id="4.10.410.40">
    <property type="match status" value="1"/>
</dbReference>
<protein>
    <submittedName>
        <fullName evidence="1">Uncharacterized protein</fullName>
    </submittedName>
</protein>
<name>B0N8J0_9FIRM</name>
<dbReference type="RefSeq" id="WP_003539086.1">
    <property type="nucleotide sequence ID" value="NZ_CAXTKX010000020.1"/>
</dbReference>
<comment type="caution">
    <text evidence="1">The sequence shown here is derived from an EMBL/GenBank/DDBJ whole genome shotgun (WGS) entry which is preliminary data.</text>
</comment>
<reference evidence="1" key="2">
    <citation type="submission" date="2014-06" db="EMBL/GenBank/DDBJ databases">
        <title>Draft genome sequence of Clostridium ramosum(DSM 1402).</title>
        <authorList>
            <person name="Sudarsanam P."/>
            <person name="Ley R."/>
            <person name="Guruge J."/>
            <person name="Turnbaugh P.J."/>
            <person name="Mahowald M."/>
            <person name="Liep D."/>
            <person name="Gordon J."/>
        </authorList>
    </citation>
    <scope>NUCLEOTIDE SEQUENCE</scope>
    <source>
        <strain evidence="1">DSM 1402</strain>
    </source>
</reference>
<dbReference type="InterPro" id="IPR032495">
    <property type="entry name" value="Phage_TTP_11"/>
</dbReference>
<sequence length="140" mass="15401">MLANGATLEYKKKSATESTYTKLKGLKEIPEMGVDPEKVENTDLDDTVKQYEMGIGDAGDITYKFKYENTSTDSPYRLMRALEESGEIATFKETLKDGTTTEFDGQVSVKRTGGGVNGVIEFNLNIALQSKLTITDPEIA</sequence>
<organism evidence="1 2">
    <name type="scientific">Thomasclavelia ramosa DSM 1402</name>
    <dbReference type="NCBI Taxonomy" id="445974"/>
    <lineage>
        <taxon>Bacteria</taxon>
        <taxon>Bacillati</taxon>
        <taxon>Bacillota</taxon>
        <taxon>Erysipelotrichia</taxon>
        <taxon>Erysipelotrichales</taxon>
        <taxon>Coprobacillaceae</taxon>
        <taxon>Thomasclavelia</taxon>
    </lineage>
</organism>
<keyword evidence="2" id="KW-1185">Reference proteome</keyword>
<evidence type="ECO:0000313" key="2">
    <source>
        <dbReference type="Proteomes" id="UP000005798"/>
    </source>
</evidence>
<dbReference type="HOGENOM" id="CLU_142175_0_0_9"/>
<reference evidence="1" key="1">
    <citation type="submission" date="2007-11" db="EMBL/GenBank/DDBJ databases">
        <authorList>
            <person name="Fulton L."/>
            <person name="Clifton S."/>
            <person name="Fulton B."/>
            <person name="Xu J."/>
            <person name="Minx P."/>
            <person name="Pepin K.H."/>
            <person name="Johnson M."/>
            <person name="Thiruvilangam P."/>
            <person name="Bhonagiri V."/>
            <person name="Nash W.E."/>
            <person name="Mardis E.R."/>
            <person name="Wilson R.K."/>
        </authorList>
    </citation>
    <scope>NUCLEOTIDE SEQUENCE [LARGE SCALE GENOMIC DNA]</scope>
    <source>
        <strain evidence="1">DSM 1402</strain>
    </source>
</reference>